<dbReference type="SMART" id="SM00028">
    <property type="entry name" value="TPR"/>
    <property type="match status" value="4"/>
</dbReference>
<dbReference type="Gene3D" id="3.30.40.250">
    <property type="match status" value="1"/>
</dbReference>
<dbReference type="Pfam" id="PF02624">
    <property type="entry name" value="YcaO"/>
    <property type="match status" value="1"/>
</dbReference>
<organism evidence="3">
    <name type="scientific">Desulfatirhabdium butyrativorans</name>
    <dbReference type="NCBI Taxonomy" id="340467"/>
    <lineage>
        <taxon>Bacteria</taxon>
        <taxon>Pseudomonadati</taxon>
        <taxon>Thermodesulfobacteriota</taxon>
        <taxon>Desulfobacteria</taxon>
        <taxon>Desulfobacterales</taxon>
        <taxon>Desulfatirhabdiaceae</taxon>
        <taxon>Desulfatirhabdium</taxon>
    </lineage>
</organism>
<feature type="domain" description="YcaO" evidence="2">
    <location>
        <begin position="76"/>
        <end position="426"/>
    </location>
</feature>
<dbReference type="Pfam" id="PF13181">
    <property type="entry name" value="TPR_8"/>
    <property type="match status" value="1"/>
</dbReference>
<feature type="repeat" description="TPR" evidence="1">
    <location>
        <begin position="494"/>
        <end position="527"/>
    </location>
</feature>
<feature type="repeat" description="TPR" evidence="1">
    <location>
        <begin position="460"/>
        <end position="493"/>
    </location>
</feature>
<name>A0A7C4RNX0_9BACT</name>
<dbReference type="Gene3D" id="1.25.40.10">
    <property type="entry name" value="Tetratricopeptide repeat domain"/>
    <property type="match status" value="1"/>
</dbReference>
<comment type="caution">
    <text evidence="3">The sequence shown here is derived from an EMBL/GenBank/DDBJ whole genome shotgun (WGS) entry which is preliminary data.</text>
</comment>
<dbReference type="PROSITE" id="PS50005">
    <property type="entry name" value="TPR"/>
    <property type="match status" value="3"/>
</dbReference>
<accession>A0A7C4RNX0</accession>
<dbReference type="InterPro" id="IPR003776">
    <property type="entry name" value="YcaO-like_dom"/>
</dbReference>
<reference evidence="3" key="1">
    <citation type="journal article" date="2020" name="mSystems">
        <title>Genome- and Community-Level Interaction Insights into Carbon Utilization and Element Cycling Functions of Hydrothermarchaeota in Hydrothermal Sediment.</title>
        <authorList>
            <person name="Zhou Z."/>
            <person name="Liu Y."/>
            <person name="Xu W."/>
            <person name="Pan J."/>
            <person name="Luo Z.H."/>
            <person name="Li M."/>
        </authorList>
    </citation>
    <scope>NUCLEOTIDE SEQUENCE [LARGE SCALE GENOMIC DNA]</scope>
    <source>
        <strain evidence="3">SpSt-477</strain>
    </source>
</reference>
<gene>
    <name evidence="3" type="ORF">ENS29_05675</name>
</gene>
<dbReference type="Gene3D" id="3.30.1330.230">
    <property type="match status" value="1"/>
</dbReference>
<evidence type="ECO:0000259" key="2">
    <source>
        <dbReference type="PROSITE" id="PS51664"/>
    </source>
</evidence>
<keyword evidence="1" id="KW-0802">TPR repeat</keyword>
<sequence length="577" mass="64293">MNLTLNDVYKGYTLDQDKAVTPQETVRRLLDRLSAIDMDIFEKAVRIDNGRLDIPVFISYYGKDARAVTGIRKQMGKGATPEQAEASALMELAERFSFFSFCNDPSRFVTGTYRQFAETALPYAAVVRSVHDETDAAERVRPVFETLPMRWTEGWNLTEGQRVLVPFDWFYAINAFNGPSAGNCMEEALVQGICEIVERHVCSLVSRNHIRVPAIRPETATDPLVQDMLGKYERNGIRLAVSDFTLDMGIPTVGVLAWDPATFPESSEIVWTAGTTPSPEKAFSRALTEIAQLAGDFNSGSRYEASGLPKPASLDEVSFIVSPDRRIDLQALPNLSDFNLRIEVERCVAALAARNLDVIVIDTMHPLLQIPAFYTIVPGAHFRERAASGNIGMFTAKLVCQNHPPKRAFSILQQMAVLLPEAYYLPFYMGTILFEAEEPEAALVHLHTALDRNPPAEDRAAVHSYIGQCYKLLGRYPEAIRTLEEGLSFDPNRTDILNLLGFCRFKTGDHEAAVSCFEAILLQDPGSAIDHANLAVNLQRLDRISEAVHHFEQALRLDPSIDFARNALESLLSHEPT</sequence>
<dbReference type="Gene3D" id="3.30.160.660">
    <property type="match status" value="1"/>
</dbReference>
<dbReference type="PANTHER" id="PTHR37809">
    <property type="entry name" value="RIBOSOMAL PROTEIN S12 METHYLTHIOTRANSFERASE ACCESSORY FACTOR YCAO"/>
    <property type="match status" value="1"/>
</dbReference>
<proteinExistence type="predicted"/>
<dbReference type="InterPro" id="IPR011990">
    <property type="entry name" value="TPR-like_helical_dom_sf"/>
</dbReference>
<dbReference type="AlphaFoldDB" id="A0A7C4RNX0"/>
<dbReference type="Pfam" id="PF14559">
    <property type="entry name" value="TPR_19"/>
    <property type="match status" value="1"/>
</dbReference>
<feature type="repeat" description="TPR" evidence="1">
    <location>
        <begin position="528"/>
        <end position="561"/>
    </location>
</feature>
<protein>
    <submittedName>
        <fullName evidence="3">Tetratricopeptide repeat protein</fullName>
    </submittedName>
</protein>
<dbReference type="InterPro" id="IPR019734">
    <property type="entry name" value="TPR_rpt"/>
</dbReference>
<dbReference type="PANTHER" id="PTHR37809:SF1">
    <property type="entry name" value="RIBOSOMAL PROTEIN S12 METHYLTHIOTRANSFERASE ACCESSORY FACTOR YCAO"/>
    <property type="match status" value="1"/>
</dbReference>
<dbReference type="NCBIfam" id="TIGR00702">
    <property type="entry name" value="YcaO-type kinase domain"/>
    <property type="match status" value="1"/>
</dbReference>
<evidence type="ECO:0000313" key="3">
    <source>
        <dbReference type="EMBL" id="HGU32328.1"/>
    </source>
</evidence>
<dbReference type="EMBL" id="DSUH01000129">
    <property type="protein sequence ID" value="HGU32328.1"/>
    <property type="molecule type" value="Genomic_DNA"/>
</dbReference>
<evidence type="ECO:0000256" key="1">
    <source>
        <dbReference type="PROSITE-ProRule" id="PRU00339"/>
    </source>
</evidence>
<dbReference type="SUPFAM" id="SSF48452">
    <property type="entry name" value="TPR-like"/>
    <property type="match status" value="1"/>
</dbReference>
<dbReference type="PROSITE" id="PS51664">
    <property type="entry name" value="YCAO"/>
    <property type="match status" value="1"/>
</dbReference>